<comment type="caution">
    <text evidence="2">The sequence shown here is derived from an EMBL/GenBank/DDBJ whole genome shotgun (WGS) entry which is preliminary data.</text>
</comment>
<dbReference type="OrthoDB" id="10403406at2759"/>
<organism evidence="2 3">
    <name type="scientific">Mytilus edulis</name>
    <name type="common">Blue mussel</name>
    <dbReference type="NCBI Taxonomy" id="6550"/>
    <lineage>
        <taxon>Eukaryota</taxon>
        <taxon>Metazoa</taxon>
        <taxon>Spiralia</taxon>
        <taxon>Lophotrochozoa</taxon>
        <taxon>Mollusca</taxon>
        <taxon>Bivalvia</taxon>
        <taxon>Autobranchia</taxon>
        <taxon>Pteriomorphia</taxon>
        <taxon>Mytilida</taxon>
        <taxon>Mytiloidea</taxon>
        <taxon>Mytilidae</taxon>
        <taxon>Mytilinae</taxon>
        <taxon>Mytilus</taxon>
    </lineage>
</organism>
<evidence type="ECO:0000313" key="2">
    <source>
        <dbReference type="EMBL" id="CAG2217326.1"/>
    </source>
</evidence>
<proteinExistence type="predicted"/>
<name>A0A8S3SAA6_MYTED</name>
<dbReference type="EMBL" id="CAJPWZ010001531">
    <property type="protein sequence ID" value="CAG2217326.1"/>
    <property type="molecule type" value="Genomic_DNA"/>
</dbReference>
<dbReference type="AlphaFoldDB" id="A0A8S3SAA6"/>
<dbReference type="Proteomes" id="UP000683360">
    <property type="component" value="Unassembled WGS sequence"/>
</dbReference>
<sequence length="429" mass="48647">MAEEPNALLSKLTDQFDLDKVKTIAPDEGHPDNDWLVIFWQDLHFGVVNIDSTYDGENVELKSGQPLSFGDKMHALYGPELLKAIFITRGQNDDKEVKSDSETLDDNLKVKKKAKKRKKEEKSANETLDDNLKVKKKVIREENKKKAELRGKVAYEKAKSMFSEIRNVHDQPQSNKQPEVVLPNKVCLASQNATNTQTELEASNLNNLLVHSNPTFNIQSNFNPSMQTNQLHRPVSSYPYHQNSMFNQCNNIDSFAYNFQSSYFSFRTYWQNSSHILSNPYQGNTFSNLHHPQPMRPTSTCSLYNPFKIMHEIENQSDQSLTNMNESTNTSEIDASVSPDSDSDIEDPVNLHSNSALSTTTTKENIKVLTIQLANAKQDIENMKLDIDSNNGADENLQMPPGYQYLVEGSPLAVKQIGIKPPYIVLKER</sequence>
<evidence type="ECO:0000256" key="1">
    <source>
        <dbReference type="SAM" id="MobiDB-lite"/>
    </source>
</evidence>
<keyword evidence="3" id="KW-1185">Reference proteome</keyword>
<feature type="region of interest" description="Disordered" evidence="1">
    <location>
        <begin position="318"/>
        <end position="345"/>
    </location>
</feature>
<protein>
    <submittedName>
        <fullName evidence="2">Uncharacterized protein</fullName>
    </submittedName>
</protein>
<gene>
    <name evidence="2" type="ORF">MEDL_31040</name>
</gene>
<evidence type="ECO:0000313" key="3">
    <source>
        <dbReference type="Proteomes" id="UP000683360"/>
    </source>
</evidence>
<reference evidence="2" key="1">
    <citation type="submission" date="2021-03" db="EMBL/GenBank/DDBJ databases">
        <authorList>
            <person name="Bekaert M."/>
        </authorList>
    </citation>
    <scope>NUCLEOTIDE SEQUENCE</scope>
</reference>
<accession>A0A8S3SAA6</accession>
<feature type="compositionally biased region" description="Polar residues" evidence="1">
    <location>
        <begin position="318"/>
        <end position="333"/>
    </location>
</feature>